<evidence type="ECO:0000256" key="2">
    <source>
        <dbReference type="ARBA" id="ARBA00007117"/>
    </source>
</evidence>
<dbReference type="GO" id="GO:0043189">
    <property type="term" value="C:H4/H2A histone acetyltransferase complex"/>
    <property type="evidence" value="ECO:0007669"/>
    <property type="project" value="InterPro"/>
</dbReference>
<dbReference type="AlphaFoldDB" id="A0A438J103"/>
<evidence type="ECO:0008006" key="10">
    <source>
        <dbReference type="Google" id="ProtNLM"/>
    </source>
</evidence>
<dbReference type="PANTHER" id="PTHR13581:SF5">
    <property type="entry name" value="MRG_MORF4L-BINDING PROTEIN"/>
    <property type="match status" value="1"/>
</dbReference>
<dbReference type="InterPro" id="IPR012423">
    <property type="entry name" value="Eaf7/MRGBP"/>
</dbReference>
<dbReference type="Proteomes" id="UP000288805">
    <property type="component" value="Unassembled WGS sequence"/>
</dbReference>
<organism evidence="8 9">
    <name type="scientific">Vitis vinifera</name>
    <name type="common">Grape</name>
    <dbReference type="NCBI Taxonomy" id="29760"/>
    <lineage>
        <taxon>Eukaryota</taxon>
        <taxon>Viridiplantae</taxon>
        <taxon>Streptophyta</taxon>
        <taxon>Embryophyta</taxon>
        <taxon>Tracheophyta</taxon>
        <taxon>Spermatophyta</taxon>
        <taxon>Magnoliopsida</taxon>
        <taxon>eudicotyledons</taxon>
        <taxon>Gunneridae</taxon>
        <taxon>Pentapetalae</taxon>
        <taxon>rosids</taxon>
        <taxon>Vitales</taxon>
        <taxon>Vitaceae</taxon>
        <taxon>Viteae</taxon>
        <taxon>Vitis</taxon>
    </lineage>
</organism>
<dbReference type="EMBL" id="QGNW01000069">
    <property type="protein sequence ID" value="RVX02635.1"/>
    <property type="molecule type" value="Genomic_DNA"/>
</dbReference>
<reference evidence="8 9" key="1">
    <citation type="journal article" date="2018" name="PLoS Genet.">
        <title>Population sequencing reveals clonal diversity and ancestral inbreeding in the grapevine cultivar Chardonnay.</title>
        <authorList>
            <person name="Roach M.J."/>
            <person name="Johnson D.L."/>
            <person name="Bohlmann J."/>
            <person name="van Vuuren H.J."/>
            <person name="Jones S.J."/>
            <person name="Pretorius I.S."/>
            <person name="Schmidt S.A."/>
            <person name="Borneman A.R."/>
        </authorList>
    </citation>
    <scope>NUCLEOTIDE SEQUENCE [LARGE SCALE GENOMIC DNA]</scope>
    <source>
        <strain evidence="9">cv. Chardonnay</strain>
        <tissue evidence="8">Leaf</tissue>
    </source>
</reference>
<dbReference type="GO" id="GO:0006325">
    <property type="term" value="P:chromatin organization"/>
    <property type="evidence" value="ECO:0007669"/>
    <property type="project" value="UniProtKB-KW"/>
</dbReference>
<feature type="compositionally biased region" description="Low complexity" evidence="7">
    <location>
        <begin position="22"/>
        <end position="32"/>
    </location>
</feature>
<proteinExistence type="inferred from homology"/>
<feature type="region of interest" description="Disordered" evidence="7">
    <location>
        <begin position="1"/>
        <end position="32"/>
    </location>
</feature>
<evidence type="ECO:0000256" key="6">
    <source>
        <dbReference type="ARBA" id="ARBA00023242"/>
    </source>
</evidence>
<keyword evidence="4" id="KW-0805">Transcription regulation</keyword>
<accession>A0A438J103</accession>
<keyword evidence="6" id="KW-0539">Nucleus</keyword>
<evidence type="ECO:0000313" key="8">
    <source>
        <dbReference type="EMBL" id="RVX02635.1"/>
    </source>
</evidence>
<gene>
    <name evidence="8" type="ORF">CK203_016481</name>
</gene>
<dbReference type="PANTHER" id="PTHR13581">
    <property type="entry name" value="MRG-BINDING PROTEIN"/>
    <property type="match status" value="1"/>
</dbReference>
<dbReference type="Pfam" id="PF07904">
    <property type="entry name" value="Eaf7"/>
    <property type="match status" value="1"/>
</dbReference>
<evidence type="ECO:0000256" key="7">
    <source>
        <dbReference type="SAM" id="MobiDB-lite"/>
    </source>
</evidence>
<comment type="similarity">
    <text evidence="2">Belongs to the EAF7 family.</text>
</comment>
<keyword evidence="5" id="KW-0804">Transcription</keyword>
<evidence type="ECO:0000256" key="3">
    <source>
        <dbReference type="ARBA" id="ARBA00022853"/>
    </source>
</evidence>
<sequence length="230" mass="26905">MDGTAKEEEQDGMSVHSPCKAPPSSTSSLSKASLNEQSQVDLELRILEALEIYPLVKLQGKFVFFIFIGFPMHRWRVKMTSATAAERKVPSTMLDLTLPSFVQFWKKVHNVRVRTGRANNPSGNGIHRHFILYSLMEFMRRSFERNFTSEEVLQLLDRFYNLEMLEDPQHTEQGRERTKSYLPLDNRCYCSNFIIYFPTEFQKPDDEDSEFLSQEEEFCLPQSYFAKEES</sequence>
<name>A0A438J103_VITVI</name>
<evidence type="ECO:0000313" key="9">
    <source>
        <dbReference type="Proteomes" id="UP000288805"/>
    </source>
</evidence>
<dbReference type="GO" id="GO:0005634">
    <property type="term" value="C:nucleus"/>
    <property type="evidence" value="ECO:0007669"/>
    <property type="project" value="UniProtKB-SubCell"/>
</dbReference>
<comment type="subcellular location">
    <subcellularLocation>
        <location evidence="1">Nucleus</location>
    </subcellularLocation>
</comment>
<dbReference type="GO" id="GO:0006355">
    <property type="term" value="P:regulation of DNA-templated transcription"/>
    <property type="evidence" value="ECO:0007669"/>
    <property type="project" value="InterPro"/>
</dbReference>
<protein>
    <recommendedName>
        <fullName evidence="10">Chromatin modification-related protein EAF7</fullName>
    </recommendedName>
</protein>
<evidence type="ECO:0000256" key="1">
    <source>
        <dbReference type="ARBA" id="ARBA00004123"/>
    </source>
</evidence>
<keyword evidence="3" id="KW-0156">Chromatin regulator</keyword>
<evidence type="ECO:0000256" key="4">
    <source>
        <dbReference type="ARBA" id="ARBA00023015"/>
    </source>
</evidence>
<comment type="caution">
    <text evidence="8">The sequence shown here is derived from an EMBL/GenBank/DDBJ whole genome shotgun (WGS) entry which is preliminary data.</text>
</comment>
<evidence type="ECO:0000256" key="5">
    <source>
        <dbReference type="ARBA" id="ARBA00023163"/>
    </source>
</evidence>